<evidence type="ECO:0000256" key="1">
    <source>
        <dbReference type="ARBA" id="ARBA00022679"/>
    </source>
</evidence>
<evidence type="ECO:0000313" key="6">
    <source>
        <dbReference type="EMBL" id="SFI37715.1"/>
    </source>
</evidence>
<dbReference type="InterPro" id="IPR016181">
    <property type="entry name" value="Acyl_CoA_acyltransferase"/>
</dbReference>
<evidence type="ECO:0000256" key="4">
    <source>
        <dbReference type="SAM" id="MobiDB-lite"/>
    </source>
</evidence>
<accession>A0A1I3HPQ3</accession>
<organism evidence="6 7">
    <name type="scientific">Aquamicrobium aerolatum DSM 21857</name>
    <dbReference type="NCBI Taxonomy" id="1121003"/>
    <lineage>
        <taxon>Bacteria</taxon>
        <taxon>Pseudomonadati</taxon>
        <taxon>Pseudomonadota</taxon>
        <taxon>Alphaproteobacteria</taxon>
        <taxon>Hyphomicrobiales</taxon>
        <taxon>Phyllobacteriaceae</taxon>
        <taxon>Aerobium</taxon>
    </lineage>
</organism>
<sequence>MRRYRQEMTAGSAVGYFIFHKKNSNLLGGITIGNIRYGVSQSAQIGYWMGARHAGNGFMQDAIGALLEHAFNGMRLHRIEAACIPTNTRSMHVLEKAGFTREGLLRSYLRINGVWQDHCIYSLIADEHRQKQESMQDRRIPVSRDENREAKL</sequence>
<keyword evidence="7" id="KW-1185">Reference proteome</keyword>
<protein>
    <submittedName>
        <fullName evidence="6">Protein N-acetyltransferase, RimJ/RimL family</fullName>
    </submittedName>
</protein>
<dbReference type="InterPro" id="IPR000182">
    <property type="entry name" value="GNAT_dom"/>
</dbReference>
<keyword evidence="1 6" id="KW-0808">Transferase</keyword>
<reference evidence="7" key="1">
    <citation type="submission" date="2016-10" db="EMBL/GenBank/DDBJ databases">
        <authorList>
            <person name="Varghese N."/>
            <person name="Submissions S."/>
        </authorList>
    </citation>
    <scope>NUCLEOTIDE SEQUENCE [LARGE SCALE GENOMIC DNA]</scope>
    <source>
        <strain evidence="7">DSM 21857</strain>
    </source>
</reference>
<evidence type="ECO:0000256" key="2">
    <source>
        <dbReference type="ARBA" id="ARBA00023315"/>
    </source>
</evidence>
<dbReference type="GO" id="GO:0005737">
    <property type="term" value="C:cytoplasm"/>
    <property type="evidence" value="ECO:0007669"/>
    <property type="project" value="TreeGrafter"/>
</dbReference>
<proteinExistence type="inferred from homology"/>
<feature type="domain" description="N-acetyltransferase" evidence="5">
    <location>
        <begin position="1"/>
        <end position="126"/>
    </location>
</feature>
<gene>
    <name evidence="6" type="ORF">SAMN03080618_00298</name>
</gene>
<dbReference type="SUPFAM" id="SSF55729">
    <property type="entry name" value="Acyl-CoA N-acyltransferases (Nat)"/>
    <property type="match status" value="1"/>
</dbReference>
<dbReference type="GO" id="GO:0008999">
    <property type="term" value="F:protein-N-terminal-alanine acetyltransferase activity"/>
    <property type="evidence" value="ECO:0007669"/>
    <property type="project" value="TreeGrafter"/>
</dbReference>
<keyword evidence="2" id="KW-0012">Acyltransferase</keyword>
<dbReference type="Gene3D" id="3.40.630.30">
    <property type="match status" value="1"/>
</dbReference>
<comment type="similarity">
    <text evidence="3">Belongs to the acetyltransferase family. RimJ subfamily.</text>
</comment>
<name>A0A1I3HPQ3_9HYPH</name>
<dbReference type="Pfam" id="PF13302">
    <property type="entry name" value="Acetyltransf_3"/>
    <property type="match status" value="1"/>
</dbReference>
<dbReference type="AlphaFoldDB" id="A0A1I3HPQ3"/>
<dbReference type="InterPro" id="IPR051531">
    <property type="entry name" value="N-acetyltransferase"/>
</dbReference>
<dbReference type="PROSITE" id="PS51186">
    <property type="entry name" value="GNAT"/>
    <property type="match status" value="1"/>
</dbReference>
<dbReference type="PANTHER" id="PTHR43792">
    <property type="entry name" value="GNAT FAMILY, PUTATIVE (AFU_ORTHOLOGUE AFUA_3G00765)-RELATED-RELATED"/>
    <property type="match status" value="1"/>
</dbReference>
<dbReference type="STRING" id="1121003.SAMN03080618_00298"/>
<dbReference type="PANTHER" id="PTHR43792:SF8">
    <property type="entry name" value="[RIBOSOMAL PROTEIN US5]-ALANINE N-ACETYLTRANSFERASE"/>
    <property type="match status" value="1"/>
</dbReference>
<dbReference type="EMBL" id="FORF01000001">
    <property type="protein sequence ID" value="SFI37715.1"/>
    <property type="molecule type" value="Genomic_DNA"/>
</dbReference>
<dbReference type="Proteomes" id="UP000242763">
    <property type="component" value="Unassembled WGS sequence"/>
</dbReference>
<evidence type="ECO:0000313" key="7">
    <source>
        <dbReference type="Proteomes" id="UP000242763"/>
    </source>
</evidence>
<evidence type="ECO:0000256" key="3">
    <source>
        <dbReference type="ARBA" id="ARBA00038502"/>
    </source>
</evidence>
<feature type="region of interest" description="Disordered" evidence="4">
    <location>
        <begin position="132"/>
        <end position="152"/>
    </location>
</feature>
<evidence type="ECO:0000259" key="5">
    <source>
        <dbReference type="PROSITE" id="PS51186"/>
    </source>
</evidence>